<keyword evidence="12" id="KW-1185">Reference proteome</keyword>
<name>A0ABW8Z556_9BURK</name>
<keyword evidence="6 8" id="KW-1133">Transmembrane helix</keyword>
<keyword evidence="5 8" id="KW-0812">Transmembrane</keyword>
<dbReference type="Proteomes" id="UP001629214">
    <property type="component" value="Unassembled WGS sequence"/>
</dbReference>
<feature type="transmembrane region" description="Helical" evidence="8">
    <location>
        <begin position="355"/>
        <end position="374"/>
    </location>
</feature>
<gene>
    <name evidence="11" type="ORF">PQR63_03780</name>
</gene>
<evidence type="ECO:0000256" key="5">
    <source>
        <dbReference type="ARBA" id="ARBA00022692"/>
    </source>
</evidence>
<feature type="transmembrane region" description="Helical" evidence="8">
    <location>
        <begin position="262"/>
        <end position="288"/>
    </location>
</feature>
<dbReference type="PANTHER" id="PTHR33908">
    <property type="entry name" value="MANNOSYLTRANSFERASE YKCB-RELATED"/>
    <property type="match status" value="1"/>
</dbReference>
<dbReference type="Pfam" id="PF18583">
    <property type="entry name" value="Arnt_C"/>
    <property type="match status" value="1"/>
</dbReference>
<feature type="transmembrane region" description="Helical" evidence="8">
    <location>
        <begin position="116"/>
        <end position="134"/>
    </location>
</feature>
<evidence type="ECO:0000256" key="6">
    <source>
        <dbReference type="ARBA" id="ARBA00022989"/>
    </source>
</evidence>
<dbReference type="EMBL" id="JAQQFR010000002">
    <property type="protein sequence ID" value="MFL9877486.1"/>
    <property type="molecule type" value="Genomic_DNA"/>
</dbReference>
<dbReference type="RefSeq" id="WP_408165766.1">
    <property type="nucleotide sequence ID" value="NZ_JAQQFR010000002.1"/>
</dbReference>
<keyword evidence="2" id="KW-1003">Cell membrane</keyword>
<sequence>MRELYKSKPFVWTLLILFLLVWFYMLGARTLVPTDEGRYAEMAREMVATQDWITTRLNGIKYFEKPPLQTWMNAITFELFGLGEWQARLWTGLCGLFGIGMVAYTGRRMFNDRVGFYAPLVLASSFFWAGMGHINTLDMGLAAMMTLSVCALLLAQRNDANRDEQRNWMLLCWVGMALAVLSKGLIGIVLPGAVLVLYTLFSRDWAIWKRLHLIKGLILFFAICTPWFVLVSMKNPEFPQFFFIHEHFQRFTTKIHSRTGPWYYFVPILLLGIIPWLGVFVQSLLTGTREEHSGSSFSSLSSGKFQPRKMLLIWSVFIFVFFSISSSKLPSYILPIFPTLALLIACYLERATFKAIVLSASIVAVPCAIAMAFIPRVPALAKDAYSLPLVTAHVPWIYAATIVAFIGAVLAIRFARSQKDVAMVCLAAGAFISGQLLMLGHDPQGRYSAGIDYVPALQAELTPETPMYLVGRYEQALPFYLQRTMTLVRHADEMEFGLKQEPQLWLPTVDAFVAQWVADHTAGKKDIAIMDPSIYADLKQRGIPMRLIGQDPRRVIVANNPDGPGSATAGTGQNK</sequence>
<reference evidence="11 12" key="1">
    <citation type="journal article" date="2024" name="Chem. Sci.">
        <title>Discovery of megapolipeptins by genome mining of a Burkholderiales bacteria collection.</title>
        <authorList>
            <person name="Paulo B.S."/>
            <person name="Recchia M.J.J."/>
            <person name="Lee S."/>
            <person name="Fergusson C.H."/>
            <person name="Romanowski S.B."/>
            <person name="Hernandez A."/>
            <person name="Krull N."/>
            <person name="Liu D.Y."/>
            <person name="Cavanagh H."/>
            <person name="Bos A."/>
            <person name="Gray C.A."/>
            <person name="Murphy B.T."/>
            <person name="Linington R.G."/>
            <person name="Eustaquio A.S."/>
        </authorList>
    </citation>
    <scope>NUCLEOTIDE SEQUENCE [LARGE SCALE GENOMIC DNA]</scope>
    <source>
        <strain evidence="11 12">RL21-008-BIB-B</strain>
    </source>
</reference>
<feature type="transmembrane region" description="Helical" evidence="8">
    <location>
        <begin position="213"/>
        <end position="233"/>
    </location>
</feature>
<protein>
    <submittedName>
        <fullName evidence="11">Glycosyltransferase family 39 protein</fullName>
    </submittedName>
</protein>
<feature type="transmembrane region" description="Helical" evidence="8">
    <location>
        <begin position="332"/>
        <end position="348"/>
    </location>
</feature>
<evidence type="ECO:0000259" key="9">
    <source>
        <dbReference type="Pfam" id="PF13231"/>
    </source>
</evidence>
<evidence type="ECO:0000256" key="4">
    <source>
        <dbReference type="ARBA" id="ARBA00022679"/>
    </source>
</evidence>
<dbReference type="InterPro" id="IPR050297">
    <property type="entry name" value="LipidA_mod_glycosyltrf_83"/>
</dbReference>
<feature type="transmembrane region" description="Helical" evidence="8">
    <location>
        <begin position="168"/>
        <end position="201"/>
    </location>
</feature>
<feature type="transmembrane region" description="Helical" evidence="8">
    <location>
        <begin position="421"/>
        <end position="439"/>
    </location>
</feature>
<keyword evidence="3" id="KW-0328">Glycosyltransferase</keyword>
<dbReference type="InterPro" id="IPR038731">
    <property type="entry name" value="RgtA/B/C-like"/>
</dbReference>
<comment type="subcellular location">
    <subcellularLocation>
        <location evidence="1">Cell membrane</location>
        <topology evidence="1">Multi-pass membrane protein</topology>
    </subcellularLocation>
</comment>
<comment type="caution">
    <text evidence="11">The sequence shown here is derived from an EMBL/GenBank/DDBJ whole genome shotgun (WGS) entry which is preliminary data.</text>
</comment>
<feature type="domain" description="Glycosyltransferase RgtA/B/C/D-like" evidence="9">
    <location>
        <begin position="65"/>
        <end position="228"/>
    </location>
</feature>
<evidence type="ECO:0000313" key="12">
    <source>
        <dbReference type="Proteomes" id="UP001629214"/>
    </source>
</evidence>
<feature type="transmembrane region" description="Helical" evidence="8">
    <location>
        <begin position="309"/>
        <end position="326"/>
    </location>
</feature>
<proteinExistence type="predicted"/>
<dbReference type="Pfam" id="PF13231">
    <property type="entry name" value="PMT_2"/>
    <property type="match status" value="1"/>
</dbReference>
<feature type="transmembrane region" description="Helical" evidence="8">
    <location>
        <begin position="12"/>
        <end position="32"/>
    </location>
</feature>
<keyword evidence="7 8" id="KW-0472">Membrane</keyword>
<accession>A0ABW8Z556</accession>
<evidence type="ECO:0000256" key="3">
    <source>
        <dbReference type="ARBA" id="ARBA00022676"/>
    </source>
</evidence>
<evidence type="ECO:0000259" key="10">
    <source>
        <dbReference type="Pfam" id="PF18583"/>
    </source>
</evidence>
<feature type="domain" description="Aminoarabinose transferase C-terminal" evidence="10">
    <location>
        <begin position="454"/>
        <end position="559"/>
    </location>
</feature>
<evidence type="ECO:0000256" key="1">
    <source>
        <dbReference type="ARBA" id="ARBA00004651"/>
    </source>
</evidence>
<dbReference type="PANTHER" id="PTHR33908:SF3">
    <property type="entry name" value="UNDECAPRENYL PHOSPHATE-ALPHA-4-AMINO-4-DEOXY-L-ARABINOSE ARABINOSYL TRANSFERASE"/>
    <property type="match status" value="1"/>
</dbReference>
<feature type="transmembrane region" description="Helical" evidence="8">
    <location>
        <begin position="394"/>
        <end position="414"/>
    </location>
</feature>
<keyword evidence="4" id="KW-0808">Transferase</keyword>
<organism evidence="11 12">
    <name type="scientific">Herbaspirillum rhizosphaerae</name>
    <dbReference type="NCBI Taxonomy" id="346179"/>
    <lineage>
        <taxon>Bacteria</taxon>
        <taxon>Pseudomonadati</taxon>
        <taxon>Pseudomonadota</taxon>
        <taxon>Betaproteobacteria</taxon>
        <taxon>Burkholderiales</taxon>
        <taxon>Oxalobacteraceae</taxon>
        <taxon>Herbaspirillum</taxon>
    </lineage>
</organism>
<evidence type="ECO:0000256" key="7">
    <source>
        <dbReference type="ARBA" id="ARBA00023136"/>
    </source>
</evidence>
<evidence type="ECO:0000256" key="2">
    <source>
        <dbReference type="ARBA" id="ARBA00022475"/>
    </source>
</evidence>
<evidence type="ECO:0000313" key="11">
    <source>
        <dbReference type="EMBL" id="MFL9877486.1"/>
    </source>
</evidence>
<dbReference type="InterPro" id="IPR040845">
    <property type="entry name" value="Arnt_C"/>
</dbReference>
<evidence type="ECO:0000256" key="8">
    <source>
        <dbReference type="SAM" id="Phobius"/>
    </source>
</evidence>